<name>A0A327QYL7_9BACT</name>
<accession>A0A327QYL7</accession>
<evidence type="ECO:0000313" key="2">
    <source>
        <dbReference type="Proteomes" id="UP000249547"/>
    </source>
</evidence>
<dbReference type="RefSeq" id="WP_211324757.1">
    <property type="nucleotide sequence ID" value="NZ_QLLL01000002.1"/>
</dbReference>
<keyword evidence="2" id="KW-1185">Reference proteome</keyword>
<reference evidence="1 2" key="1">
    <citation type="submission" date="2018-06" db="EMBL/GenBank/DDBJ databases">
        <title>Genomic Encyclopedia of Archaeal and Bacterial Type Strains, Phase II (KMG-II): from individual species to whole genera.</title>
        <authorList>
            <person name="Goeker M."/>
        </authorList>
    </citation>
    <scope>NUCLEOTIDE SEQUENCE [LARGE SCALE GENOMIC DNA]</scope>
    <source>
        <strain evidence="1 2">DSM 23857</strain>
    </source>
</reference>
<comment type="caution">
    <text evidence="1">The sequence shown here is derived from an EMBL/GenBank/DDBJ whole genome shotgun (WGS) entry which is preliminary data.</text>
</comment>
<organism evidence="1 2">
    <name type="scientific">Chitinophaga skermanii</name>
    <dbReference type="NCBI Taxonomy" id="331697"/>
    <lineage>
        <taxon>Bacteria</taxon>
        <taxon>Pseudomonadati</taxon>
        <taxon>Bacteroidota</taxon>
        <taxon>Chitinophagia</taxon>
        <taxon>Chitinophagales</taxon>
        <taxon>Chitinophagaceae</taxon>
        <taxon>Chitinophaga</taxon>
    </lineage>
</organism>
<dbReference type="EMBL" id="QLLL01000002">
    <property type="protein sequence ID" value="RAJ08804.1"/>
    <property type="molecule type" value="Genomic_DNA"/>
</dbReference>
<dbReference type="Proteomes" id="UP000249547">
    <property type="component" value="Unassembled WGS sequence"/>
</dbReference>
<dbReference type="AlphaFoldDB" id="A0A327QYL7"/>
<proteinExistence type="predicted"/>
<gene>
    <name evidence="1" type="ORF">LX64_01458</name>
</gene>
<sequence length="57" mass="6403">MSIAIINELLKPTFKNGFIETTLTKGLSQLHILKEKGFKHVYNGGTWTDLQESLGLK</sequence>
<evidence type="ECO:0000313" key="1">
    <source>
        <dbReference type="EMBL" id="RAJ08804.1"/>
    </source>
</evidence>
<protein>
    <submittedName>
        <fullName evidence="1">Uncharacterized protein</fullName>
    </submittedName>
</protein>